<dbReference type="PATRIC" id="fig|797209.4.peg.1354"/>
<dbReference type="eggNOG" id="arCOG01523">
    <property type="taxonomic scope" value="Archaea"/>
</dbReference>
<reference evidence="3" key="2">
    <citation type="submission" date="2016-11" db="EMBL/GenBank/DDBJ databases">
        <authorList>
            <person name="Jaros S."/>
            <person name="Januszkiewicz K."/>
            <person name="Wedrychowicz H."/>
        </authorList>
    </citation>
    <scope>NUCLEOTIDE SEQUENCE [LARGE SCALE GENOMIC DNA]</scope>
    <source>
        <strain evidence="3">DX253</strain>
    </source>
</reference>
<dbReference type="InterPro" id="IPR002937">
    <property type="entry name" value="Amino_oxidase"/>
</dbReference>
<dbReference type="OrthoDB" id="202781at2157"/>
<dbReference type="InterPro" id="IPR036188">
    <property type="entry name" value="FAD/NAD-bd_sf"/>
</dbReference>
<keyword evidence="5" id="KW-1185">Reference proteome</keyword>
<protein>
    <submittedName>
        <fullName evidence="2">Flavin-containing amine-oxidoreductase</fullName>
    </submittedName>
    <submittedName>
        <fullName evidence="3">UDP-galactopyranose mutase</fullName>
    </submittedName>
</protein>
<dbReference type="PANTHER" id="PTHR42841">
    <property type="entry name" value="AMINE OXIDASE"/>
    <property type="match status" value="1"/>
</dbReference>
<feature type="domain" description="Amine oxidase" evidence="1">
    <location>
        <begin position="11"/>
        <end position="413"/>
    </location>
</feature>
<dbReference type="STRING" id="797209.GCA_000376445_00043"/>
<dbReference type="PRINTS" id="PR00419">
    <property type="entry name" value="ADXRDTASE"/>
</dbReference>
<evidence type="ECO:0000259" key="1">
    <source>
        <dbReference type="Pfam" id="PF01593"/>
    </source>
</evidence>
<dbReference type="AlphaFoldDB" id="E7QRE0"/>
<evidence type="ECO:0000313" key="3">
    <source>
        <dbReference type="EMBL" id="SHK19271.1"/>
    </source>
</evidence>
<dbReference type="Gene3D" id="3.50.50.60">
    <property type="entry name" value="FAD/NAD(P)-binding domain"/>
    <property type="match status" value="1"/>
</dbReference>
<dbReference type="EMBL" id="FRAN01000001">
    <property type="protein sequence ID" value="SHK19271.1"/>
    <property type="molecule type" value="Genomic_DNA"/>
</dbReference>
<dbReference type="Pfam" id="PF01593">
    <property type="entry name" value="Amino_oxidase"/>
    <property type="match status" value="1"/>
</dbReference>
<gene>
    <name evidence="3" type="ORF">SAMN05444342_0897</name>
    <name evidence="2" type="ORF">ZOD2009_06814</name>
</gene>
<organism evidence="2 4">
    <name type="scientific">Haladaptatus paucihalophilus DX253</name>
    <dbReference type="NCBI Taxonomy" id="797209"/>
    <lineage>
        <taxon>Archaea</taxon>
        <taxon>Methanobacteriati</taxon>
        <taxon>Methanobacteriota</taxon>
        <taxon>Stenosarchaea group</taxon>
        <taxon>Halobacteria</taxon>
        <taxon>Halobacteriales</taxon>
        <taxon>Haladaptataceae</taxon>
        <taxon>Haladaptatus</taxon>
    </lineage>
</organism>
<reference evidence="2 4" key="1">
    <citation type="journal article" date="2014" name="ISME J.">
        <title>Trehalose/2-sulfotrehalose biosynthesis and glycine-betaine uptake are widely spread mechanisms for osmoadaptation in the Halobacteriales.</title>
        <authorList>
            <person name="Youssef N.H."/>
            <person name="Savage-Ashlock K.N."/>
            <person name="McCully A.L."/>
            <person name="Luedtke B."/>
            <person name="Shaw E.I."/>
            <person name="Hoff W.D."/>
            <person name="Elshahed M.S."/>
        </authorList>
    </citation>
    <scope>NUCLEOTIDE SEQUENCE [LARGE SCALE GENOMIC DNA]</scope>
    <source>
        <strain evidence="2 4">DX253</strain>
    </source>
</reference>
<dbReference type="Gene3D" id="3.90.660.50">
    <property type="match status" value="1"/>
</dbReference>
<evidence type="ECO:0000313" key="5">
    <source>
        <dbReference type="Proteomes" id="UP000184203"/>
    </source>
</evidence>
<evidence type="ECO:0000313" key="4">
    <source>
        <dbReference type="Proteomes" id="UP000003751"/>
    </source>
</evidence>
<dbReference type="Proteomes" id="UP000184203">
    <property type="component" value="Unassembled WGS sequence"/>
</dbReference>
<dbReference type="GO" id="GO:0016491">
    <property type="term" value="F:oxidoreductase activity"/>
    <property type="evidence" value="ECO:0007669"/>
    <property type="project" value="InterPro"/>
</dbReference>
<sequence length="419" mass="45558">MTTVIVAGAGLAGLVAARHLARLGLDVQVFERGPDVGGRVRTRYENGFVLDRGFQVLFTAYPAARRELDYGDLDLRYFAPGAVLARPGRRSVLADPIRDPGALFGSATNREVRFRDKLRTLRLRRELARKPTREIFSGEDQSIEEYLRARGFSDSFRENFAGPFYGGITLDRSLATSKKVFEFTFKMLSTGKIAVPADGMGAISNQLAESARLAGATIHLGEGVSAVESTDDEVSVEVGGETVTADAAIVATDPKSARELTGVESIPTDARGCVTQYFAHDEPLPGGNRIVLNVGDDAPNEIVPLSVVAPEFAPDDWELFSATFLGTPAESDDELAGKVRKTLRQWFPDRQFPNLERLHTDRIEFAQFAQPPGVFDGLPGNRTGDESVYLAGDYTEASSLNAAMESGRKAALAVYDDMR</sequence>
<reference evidence="5" key="3">
    <citation type="submission" date="2016-11" db="EMBL/GenBank/DDBJ databases">
        <authorList>
            <person name="Varghese N."/>
            <person name="Submissions S."/>
        </authorList>
    </citation>
    <scope>NUCLEOTIDE SEQUENCE [LARGE SCALE GENOMIC DNA]</scope>
    <source>
        <strain evidence="5">DX253</strain>
    </source>
</reference>
<dbReference type="EMBL" id="AEMG01000006">
    <property type="protein sequence ID" value="EFW92559.1"/>
    <property type="molecule type" value="Genomic_DNA"/>
</dbReference>
<accession>E7QRE0</accession>
<evidence type="ECO:0000313" key="2">
    <source>
        <dbReference type="EMBL" id="EFW92559.1"/>
    </source>
</evidence>
<dbReference type="RefSeq" id="WP_007978264.1">
    <property type="nucleotide sequence ID" value="NZ_AEMG01000006.1"/>
</dbReference>
<dbReference type="SUPFAM" id="SSF51905">
    <property type="entry name" value="FAD/NAD(P)-binding domain"/>
    <property type="match status" value="1"/>
</dbReference>
<dbReference type="Proteomes" id="UP000003751">
    <property type="component" value="Unassembled WGS sequence"/>
</dbReference>
<name>E7QRE0_HALPU</name>
<proteinExistence type="predicted"/>